<proteinExistence type="predicted"/>
<protein>
    <submittedName>
        <fullName evidence="5">Putative transcription regulator</fullName>
    </submittedName>
</protein>
<dbReference type="InterPro" id="IPR000524">
    <property type="entry name" value="Tscrpt_reg_HTH_GntR"/>
</dbReference>
<evidence type="ECO:0000313" key="5">
    <source>
        <dbReference type="EMBL" id="BAC17878.1"/>
    </source>
</evidence>
<dbReference type="InterPro" id="IPR036388">
    <property type="entry name" value="WH-like_DNA-bd_sf"/>
</dbReference>
<accession>Q8FQQ1</accession>
<keyword evidence="2" id="KW-0238">DNA-binding</keyword>
<keyword evidence="6" id="KW-1185">Reference proteome</keyword>
<dbReference type="EMBL" id="BA000035">
    <property type="protein sequence ID" value="BAC17878.1"/>
    <property type="molecule type" value="Genomic_DNA"/>
</dbReference>
<name>Q8FQQ1_COREF</name>
<dbReference type="PROSITE" id="PS50949">
    <property type="entry name" value="HTH_GNTR"/>
    <property type="match status" value="1"/>
</dbReference>
<evidence type="ECO:0000256" key="2">
    <source>
        <dbReference type="ARBA" id="ARBA00023125"/>
    </source>
</evidence>
<evidence type="ECO:0000256" key="3">
    <source>
        <dbReference type="ARBA" id="ARBA00023163"/>
    </source>
</evidence>
<feature type="domain" description="HTH gntR-type" evidence="4">
    <location>
        <begin position="33"/>
        <end position="100"/>
    </location>
</feature>
<dbReference type="SUPFAM" id="SSF48008">
    <property type="entry name" value="GntR ligand-binding domain-like"/>
    <property type="match status" value="1"/>
</dbReference>
<dbReference type="InterPro" id="IPR036390">
    <property type="entry name" value="WH_DNA-bd_sf"/>
</dbReference>
<evidence type="ECO:0000259" key="4">
    <source>
        <dbReference type="PROSITE" id="PS50949"/>
    </source>
</evidence>
<dbReference type="Proteomes" id="UP000001409">
    <property type="component" value="Chromosome"/>
</dbReference>
<dbReference type="AlphaFoldDB" id="Q8FQQ1"/>
<keyword evidence="1" id="KW-0805">Transcription regulation</keyword>
<dbReference type="InterPro" id="IPR008920">
    <property type="entry name" value="TF_FadR/GntR_C"/>
</dbReference>
<dbReference type="GO" id="GO:0003700">
    <property type="term" value="F:DNA-binding transcription factor activity"/>
    <property type="evidence" value="ECO:0007669"/>
    <property type="project" value="InterPro"/>
</dbReference>
<reference evidence="5 6" key="1">
    <citation type="journal article" date="2003" name="Genome Res.">
        <title>Comparative complete genome sequence analysis of the amino acid replacements responsible for the thermostability of Corynebacterium efficiens.</title>
        <authorList>
            <person name="Nishio Y."/>
            <person name="Nakamura Y."/>
            <person name="Kawarabayasi Y."/>
            <person name="Usuda Y."/>
            <person name="Kimura E."/>
            <person name="Sugimoto S."/>
            <person name="Matsui K."/>
            <person name="Yamagishi A."/>
            <person name="Kikuchi H."/>
            <person name="Ikeo K."/>
            <person name="Gojobori T."/>
        </authorList>
    </citation>
    <scope>NUCLEOTIDE SEQUENCE [LARGE SCALE GENOMIC DNA]</scope>
    <source>
        <strain evidence="6">DSM 44549 / YS-314 / AJ 12310 / JCM 11189 / NBRC 100395</strain>
    </source>
</reference>
<evidence type="ECO:0000256" key="1">
    <source>
        <dbReference type="ARBA" id="ARBA00023015"/>
    </source>
</evidence>
<dbReference type="CDD" id="cd07377">
    <property type="entry name" value="WHTH_GntR"/>
    <property type="match status" value="1"/>
</dbReference>
<dbReference type="HOGENOM" id="CLU_017584_5_5_11"/>
<dbReference type="Gene3D" id="1.10.10.10">
    <property type="entry name" value="Winged helix-like DNA-binding domain superfamily/Winged helix DNA-binding domain"/>
    <property type="match status" value="1"/>
</dbReference>
<dbReference type="InterPro" id="IPR011711">
    <property type="entry name" value="GntR_C"/>
</dbReference>
<dbReference type="SUPFAM" id="SSF46785">
    <property type="entry name" value="Winged helix' DNA-binding domain"/>
    <property type="match status" value="1"/>
</dbReference>
<dbReference type="Pfam" id="PF00392">
    <property type="entry name" value="GntR"/>
    <property type="match status" value="1"/>
</dbReference>
<evidence type="ECO:0000313" key="6">
    <source>
        <dbReference type="Proteomes" id="UP000001409"/>
    </source>
</evidence>
<dbReference type="PANTHER" id="PTHR43537">
    <property type="entry name" value="TRANSCRIPTIONAL REGULATOR, GNTR FAMILY"/>
    <property type="match status" value="1"/>
</dbReference>
<sequence length="253" mass="28471">MVHDTRGVGLIWPRHSADTAPMVKYHGGMTTALGVSTQLATEIMERIDRGEVAPGTQLLEIPLAEELGCSRNTLREAFRILARDGLVDHIPNRGVFVHSFTHEDVADLYAYRLFIEPAVIRQAEHSPHLDDCLLRMEEAYRAACAAVEEQDWHRVGMFNTAFHQALVDIAGVRRLSVDARKVLVLARIGFISTGGGRKTHGPYVEKNRQLLNLMRQRRFSEAESFLRGYLEHSRNNLLELLPADETTATKTYG</sequence>
<organism evidence="5 6">
    <name type="scientific">Corynebacterium efficiens (strain DSM 44549 / YS-314 / AJ 12310 / JCM 11189 / NBRC 100395)</name>
    <dbReference type="NCBI Taxonomy" id="196164"/>
    <lineage>
        <taxon>Bacteria</taxon>
        <taxon>Bacillati</taxon>
        <taxon>Actinomycetota</taxon>
        <taxon>Actinomycetes</taxon>
        <taxon>Mycobacteriales</taxon>
        <taxon>Corynebacteriaceae</taxon>
        <taxon>Corynebacterium</taxon>
    </lineage>
</organism>
<dbReference type="SMART" id="SM00345">
    <property type="entry name" value="HTH_GNTR"/>
    <property type="match status" value="1"/>
</dbReference>
<keyword evidence="3" id="KW-0804">Transcription</keyword>
<dbReference type="SMART" id="SM00895">
    <property type="entry name" value="FCD"/>
    <property type="match status" value="1"/>
</dbReference>
<dbReference type="STRING" id="196164.gene:10741476"/>
<dbReference type="Pfam" id="PF07729">
    <property type="entry name" value="FCD"/>
    <property type="match status" value="1"/>
</dbReference>
<dbReference type="PANTHER" id="PTHR43537:SF45">
    <property type="entry name" value="GNTR FAMILY REGULATORY PROTEIN"/>
    <property type="match status" value="1"/>
</dbReference>
<dbReference type="KEGG" id="cef:CE1068"/>
<dbReference type="Gene3D" id="1.20.120.530">
    <property type="entry name" value="GntR ligand-binding domain-like"/>
    <property type="match status" value="1"/>
</dbReference>
<dbReference type="eggNOG" id="COG1802">
    <property type="taxonomic scope" value="Bacteria"/>
</dbReference>
<dbReference type="GO" id="GO:0003677">
    <property type="term" value="F:DNA binding"/>
    <property type="evidence" value="ECO:0007669"/>
    <property type="project" value="UniProtKB-KW"/>
</dbReference>